<evidence type="ECO:0000256" key="2">
    <source>
        <dbReference type="ARBA" id="ARBA00007577"/>
    </source>
</evidence>
<name>A0A1U8Q967_NELNU</name>
<accession>A0A1U8Q967</accession>
<gene>
    <name evidence="16" type="primary">LOC104608388</name>
</gene>
<dbReference type="InterPro" id="IPR017871">
    <property type="entry name" value="ABC_transporter-like_CS"/>
</dbReference>
<evidence type="ECO:0000259" key="14">
    <source>
        <dbReference type="PROSITE" id="PS50929"/>
    </source>
</evidence>
<feature type="compositionally biased region" description="Low complexity" evidence="11">
    <location>
        <begin position="644"/>
        <end position="660"/>
    </location>
</feature>
<dbReference type="Pfam" id="PF00005">
    <property type="entry name" value="ABC_tran"/>
    <property type="match status" value="2"/>
</dbReference>
<dbReference type="FunCoup" id="A0A1U8Q967">
    <property type="interactions" value="296"/>
</dbReference>
<dbReference type="RefSeq" id="XP_019055137.1">
    <property type="nucleotide sequence ID" value="XM_019199592.1"/>
</dbReference>
<dbReference type="InterPro" id="IPR003593">
    <property type="entry name" value="AAA+_ATPase"/>
</dbReference>
<feature type="region of interest" description="Disordered" evidence="11">
    <location>
        <begin position="1"/>
        <end position="21"/>
    </location>
</feature>
<keyword evidence="15" id="KW-1185">Reference proteome</keyword>
<dbReference type="PROSITE" id="PS50929">
    <property type="entry name" value="ABC_TM1F"/>
    <property type="match status" value="2"/>
</dbReference>
<dbReference type="PROSITE" id="PS00211">
    <property type="entry name" value="ABC_TRANSPORTER_1"/>
    <property type="match status" value="2"/>
</dbReference>
<dbReference type="FunFam" id="3.40.50.300:FF:000066">
    <property type="entry name" value="ABC transporter B family member 1"/>
    <property type="match status" value="2"/>
</dbReference>
<evidence type="ECO:0000256" key="3">
    <source>
        <dbReference type="ARBA" id="ARBA00022448"/>
    </source>
</evidence>
<reference evidence="16" key="1">
    <citation type="submission" date="2025-08" db="UniProtKB">
        <authorList>
            <consortium name="RefSeq"/>
        </authorList>
    </citation>
    <scope>IDENTIFICATION</scope>
</reference>
<feature type="region of interest" description="Disordered" evidence="11">
    <location>
        <begin position="616"/>
        <end position="662"/>
    </location>
</feature>
<keyword evidence="8 12" id="KW-1133">Transmembrane helix</keyword>
<dbReference type="Gene3D" id="1.20.1560.10">
    <property type="entry name" value="ABC transporter type 1, transmembrane domain"/>
    <property type="match status" value="1"/>
</dbReference>
<evidence type="ECO:0000259" key="13">
    <source>
        <dbReference type="PROSITE" id="PS50893"/>
    </source>
</evidence>
<feature type="compositionally biased region" description="Polar residues" evidence="11">
    <location>
        <begin position="630"/>
        <end position="643"/>
    </location>
</feature>
<dbReference type="AlphaFoldDB" id="A0A1U8Q967"/>
<feature type="transmembrane region" description="Helical" evidence="12">
    <location>
        <begin position="80"/>
        <end position="103"/>
    </location>
</feature>
<dbReference type="FunFam" id="1.20.1560.10:FF:000025">
    <property type="entry name" value="ABC transporter B family member 9"/>
    <property type="match status" value="1"/>
</dbReference>
<evidence type="ECO:0000256" key="8">
    <source>
        <dbReference type="ARBA" id="ARBA00022989"/>
    </source>
</evidence>
<dbReference type="GeneID" id="104608388"/>
<feature type="transmembrane region" description="Helical" evidence="12">
    <location>
        <begin position="933"/>
        <end position="957"/>
    </location>
</feature>
<dbReference type="GO" id="GO:0140359">
    <property type="term" value="F:ABC-type transporter activity"/>
    <property type="evidence" value="ECO:0007669"/>
    <property type="project" value="InterPro"/>
</dbReference>
<comment type="similarity">
    <text evidence="2">Belongs to the ABC transporter superfamily. ABCB family. Multidrug resistance exporter (TC 3.A.1.201) subfamily.</text>
</comment>
<dbReference type="GO" id="GO:0005524">
    <property type="term" value="F:ATP binding"/>
    <property type="evidence" value="ECO:0007669"/>
    <property type="project" value="UniProtKB-KW"/>
</dbReference>
<protein>
    <submittedName>
        <fullName evidence="16">ABC transporter B family member 9-like isoform X2</fullName>
    </submittedName>
</protein>
<feature type="domain" description="ABC transporter" evidence="13">
    <location>
        <begin position="1032"/>
        <end position="1269"/>
    </location>
</feature>
<dbReference type="Proteomes" id="UP000189703">
    <property type="component" value="Unplaced"/>
</dbReference>
<feature type="transmembrane region" description="Helical" evidence="12">
    <location>
        <begin position="200"/>
        <end position="220"/>
    </location>
</feature>
<dbReference type="FunFam" id="1.20.1560.10:FF:000360">
    <property type="entry name" value="Os01g0533900 protein"/>
    <property type="match status" value="1"/>
</dbReference>
<dbReference type="GO" id="GO:0042626">
    <property type="term" value="F:ATPase-coupled transmembrane transporter activity"/>
    <property type="evidence" value="ECO:0000318"/>
    <property type="project" value="GO_Central"/>
</dbReference>
<keyword evidence="4 12" id="KW-0812">Transmembrane</keyword>
<dbReference type="SUPFAM" id="SSF52540">
    <property type="entry name" value="P-loop containing nucleoside triphosphate hydrolases"/>
    <property type="match status" value="2"/>
</dbReference>
<dbReference type="SMART" id="SM00382">
    <property type="entry name" value="AAA"/>
    <property type="match status" value="2"/>
</dbReference>
<proteinExistence type="inferred from homology"/>
<feature type="transmembrane region" description="Helical" evidence="12">
    <location>
        <begin position="277"/>
        <end position="300"/>
    </location>
</feature>
<dbReference type="SUPFAM" id="SSF90123">
    <property type="entry name" value="ABC transporter transmembrane region"/>
    <property type="match status" value="2"/>
</dbReference>
<dbReference type="GO" id="GO:0016887">
    <property type="term" value="F:ATP hydrolysis activity"/>
    <property type="evidence" value="ECO:0007669"/>
    <property type="project" value="InterPro"/>
</dbReference>
<evidence type="ECO:0000256" key="7">
    <source>
        <dbReference type="ARBA" id="ARBA00022840"/>
    </source>
</evidence>
<dbReference type="InParanoid" id="A0A1U8Q967"/>
<organism evidence="15 16">
    <name type="scientific">Nelumbo nucifera</name>
    <name type="common">Sacred lotus</name>
    <dbReference type="NCBI Taxonomy" id="4432"/>
    <lineage>
        <taxon>Eukaryota</taxon>
        <taxon>Viridiplantae</taxon>
        <taxon>Streptophyta</taxon>
        <taxon>Embryophyta</taxon>
        <taxon>Tracheophyta</taxon>
        <taxon>Spermatophyta</taxon>
        <taxon>Magnoliopsida</taxon>
        <taxon>Proteales</taxon>
        <taxon>Nelumbonaceae</taxon>
        <taxon>Nelumbo</taxon>
    </lineage>
</organism>
<dbReference type="CDD" id="cd18578">
    <property type="entry name" value="ABC_6TM_Pgp_ABCB1_D2_like"/>
    <property type="match status" value="1"/>
</dbReference>
<evidence type="ECO:0000256" key="9">
    <source>
        <dbReference type="ARBA" id="ARBA00023136"/>
    </source>
</evidence>
<keyword evidence="10" id="KW-0325">Glycoprotein</keyword>
<keyword evidence="7" id="KW-0067">ATP-binding</keyword>
<dbReference type="Pfam" id="PF00664">
    <property type="entry name" value="ABC_membrane"/>
    <property type="match status" value="2"/>
</dbReference>
<dbReference type="InterPro" id="IPR027417">
    <property type="entry name" value="P-loop_NTPase"/>
</dbReference>
<dbReference type="PANTHER" id="PTHR24222:SF50">
    <property type="entry name" value="ABC TRANSPORTER B FAMILY MEMBER 9-LIKE ISOFORM X2"/>
    <property type="match status" value="1"/>
</dbReference>
<feature type="transmembrane region" description="Helical" evidence="12">
    <location>
        <begin position="963"/>
        <end position="985"/>
    </location>
</feature>
<keyword evidence="3" id="KW-0813">Transport</keyword>
<feature type="transmembrane region" description="Helical" evidence="12">
    <location>
        <begin position="854"/>
        <end position="871"/>
    </location>
</feature>
<dbReference type="FunFam" id="1.20.1560.10:FF:000044">
    <property type="entry name" value="ABC transporter B family member 9"/>
    <property type="match status" value="1"/>
</dbReference>
<keyword evidence="6" id="KW-0547">Nucleotide-binding</keyword>
<dbReference type="PROSITE" id="PS50893">
    <property type="entry name" value="ABC_TRANSPORTER_2"/>
    <property type="match status" value="2"/>
</dbReference>
<feature type="transmembrane region" description="Helical" evidence="12">
    <location>
        <begin position="40"/>
        <end position="68"/>
    </location>
</feature>
<dbReference type="InterPro" id="IPR039421">
    <property type="entry name" value="Type_1_exporter"/>
</dbReference>
<evidence type="ECO:0000313" key="15">
    <source>
        <dbReference type="Proteomes" id="UP000189703"/>
    </source>
</evidence>
<feature type="transmembrane region" description="Helical" evidence="12">
    <location>
        <begin position="177"/>
        <end position="194"/>
    </location>
</feature>
<evidence type="ECO:0000313" key="16">
    <source>
        <dbReference type="RefSeq" id="XP_019055137.1"/>
    </source>
</evidence>
<dbReference type="CDD" id="cd03249">
    <property type="entry name" value="ABC_MTABC3_MDL1_MDL2"/>
    <property type="match status" value="2"/>
</dbReference>
<feature type="transmembrane region" description="Helical" evidence="12">
    <location>
        <begin position="707"/>
        <end position="731"/>
    </location>
</feature>
<sequence>MKDQTDKEASTRGNGEKAKGEEQQKVPFYKLFSFADKQDVALMTVGTTCAIVNGLSMPLMTLVFGQLINSFGSSDRSHVVAAVSKVSLKIIYLAFGTGLAAFLRKCTYYLLSTSEVSSWMVTGERQAARIRGLYLKTILRQDITFFDTETTTGEVIGRMSGDTILIQDAMGEKVGKFIQLLSTFFGGFAIAFSTGWLLSMVMLTCLPLLVVSGGVMSVVISKMSSRGQIAYAEAGNIVEQTVGAIRTVASFTGEKQAINKYSAAIHKAYASSIQQGFASGVGLGTVLVIIFSSYGLAIWYGSKLIIEKGYNGGVVINIIFSLMTGGMSLGEASPCLNAFAAGQAAAYKMFETIKRKPLIDAYDKSGIVLGDIKGDIELKDIYFSYPARPNVQIFSGFSLQIPRGTTVALVGQSGSGKSTVISLVERFYDPHAGEVLIDGVNLKELQLRWIRGKIGLVSQEPILFATTIRENIAYGKENATNEEIRLAIELANAAKFIHKLPQGLDTMVGEHGTQLSGGQKQRIAISRAILKSPKILLLDEATSALDAESERIVQEALVRIMSNRTTVVVAHRLTTIRNADIIAVVHQGKILEQGTHSELTKDPDGAYSQLIRLQEGTQQTEVSPHKPDQSLDSIMSRSHSQRLSMRQSISRASSSGRHSSLTFGIPGPIDLHETEIEEEETIDQKEKEDAHRKVSIKRLAYLNMPEVPVLLLGSIAAAIHGVIFPVFGLLLSTAIKIFYEPPHELRKDSRFWDLMFVVLGVISLVSVPVQQYFFGVAGSKLIQRIRSMTFEKVVHKEISWFDEAANSSGAVGARLSIDASNVRSLVGDALALMVQNIATLTAGIIIAFSANWRLALIVLVLLPLVGLQGYAQMKFVKGFSADAKVMYEEASQVANDAVSSIRTVVSFCAEQKVMDLYQKKCEAPIKQGVRLGLVSGGGFGFSFIALYCTNAACFYFGSLLVQHGLATFGQVFKVFFALTISAVGISQTSAMAPDSNKAKDSAASIFEILDSKSKIDSSSEEGVTLASVKGDIDFKHVSFRYATRLNVQIFRDLCLSIPSGKTAALVGESGSGKSTIISLLERFYDPDSGHVLLDGVEIQKFRLSWLRQQMGLVSQEPILFNETIRDNIAYGKQGGASEDEIIAAANAANAHSFIAGLPEGYDTSVGERGVQLSGGQKQRIAIARAILKDPKILLLDEATSALDAESERVVQDALDRVMVNRTTVVVAHRLSTIRGADIIAVVKNGAIAEKGKHDELMKISDGAYASLVALHMNST</sequence>
<evidence type="ECO:0000256" key="5">
    <source>
        <dbReference type="ARBA" id="ARBA00022737"/>
    </source>
</evidence>
<dbReference type="GO" id="GO:0005886">
    <property type="term" value="C:plasma membrane"/>
    <property type="evidence" value="ECO:0000318"/>
    <property type="project" value="GO_Central"/>
</dbReference>
<feature type="domain" description="ABC transporter" evidence="13">
    <location>
        <begin position="376"/>
        <end position="612"/>
    </location>
</feature>
<feature type="transmembrane region" description="Helical" evidence="12">
    <location>
        <begin position="751"/>
        <end position="774"/>
    </location>
</feature>
<evidence type="ECO:0000256" key="10">
    <source>
        <dbReference type="ARBA" id="ARBA00023180"/>
    </source>
</evidence>
<dbReference type="CDD" id="cd18577">
    <property type="entry name" value="ABC_6TM_Pgp_ABCB1_D1_like"/>
    <property type="match status" value="1"/>
</dbReference>
<evidence type="ECO:0000256" key="4">
    <source>
        <dbReference type="ARBA" id="ARBA00022692"/>
    </source>
</evidence>
<evidence type="ECO:0000256" key="12">
    <source>
        <dbReference type="SAM" id="Phobius"/>
    </source>
</evidence>
<dbReference type="InterPro" id="IPR036640">
    <property type="entry name" value="ABC1_TM_sf"/>
</dbReference>
<dbReference type="Gene3D" id="3.40.50.300">
    <property type="entry name" value="P-loop containing nucleotide triphosphate hydrolases"/>
    <property type="match status" value="2"/>
</dbReference>
<dbReference type="OrthoDB" id="6500128at2759"/>
<feature type="domain" description="ABC transmembrane type-1" evidence="14">
    <location>
        <begin position="711"/>
        <end position="997"/>
    </location>
</feature>
<evidence type="ECO:0000256" key="11">
    <source>
        <dbReference type="SAM" id="MobiDB-lite"/>
    </source>
</evidence>
<keyword evidence="5" id="KW-0677">Repeat</keyword>
<evidence type="ECO:0000256" key="1">
    <source>
        <dbReference type="ARBA" id="ARBA00004651"/>
    </source>
</evidence>
<comment type="subcellular location">
    <subcellularLocation>
        <location evidence="1">Cell membrane</location>
        <topology evidence="1">Multi-pass membrane protein</topology>
    </subcellularLocation>
</comment>
<feature type="transmembrane region" description="Helical" evidence="12">
    <location>
        <begin position="829"/>
        <end position="848"/>
    </location>
</feature>
<dbReference type="PANTHER" id="PTHR24222">
    <property type="entry name" value="ABC TRANSPORTER B FAMILY"/>
    <property type="match status" value="1"/>
</dbReference>
<feature type="domain" description="ABC transmembrane type-1" evidence="14">
    <location>
        <begin position="45"/>
        <end position="341"/>
    </location>
</feature>
<dbReference type="InterPro" id="IPR003439">
    <property type="entry name" value="ABC_transporter-like_ATP-bd"/>
</dbReference>
<keyword evidence="9 12" id="KW-0472">Membrane</keyword>
<evidence type="ECO:0000256" key="6">
    <source>
        <dbReference type="ARBA" id="ARBA00022741"/>
    </source>
</evidence>
<dbReference type="OMA" id="FMAFEIC"/>
<dbReference type="InterPro" id="IPR011527">
    <property type="entry name" value="ABC1_TM_dom"/>
</dbReference>